<dbReference type="PROSITE" id="PS51900">
    <property type="entry name" value="CB"/>
    <property type="match status" value="1"/>
</dbReference>
<dbReference type="InterPro" id="IPR050090">
    <property type="entry name" value="Tyrosine_recombinase_XerCD"/>
</dbReference>
<feature type="domain" description="Tyr recombinase" evidence="6">
    <location>
        <begin position="105"/>
        <end position="284"/>
    </location>
</feature>
<keyword evidence="2" id="KW-0229">DNA integration</keyword>
<dbReference type="InterPro" id="IPR013762">
    <property type="entry name" value="Integrase-like_cat_sf"/>
</dbReference>
<name>A0A840Y9M7_9PROT</name>
<evidence type="ECO:0000256" key="1">
    <source>
        <dbReference type="ARBA" id="ARBA00008857"/>
    </source>
</evidence>
<dbReference type="Pfam" id="PF13495">
    <property type="entry name" value="Phage_int_SAM_4"/>
    <property type="match status" value="1"/>
</dbReference>
<dbReference type="SUPFAM" id="SSF56349">
    <property type="entry name" value="DNA breaking-rejoining enzymes"/>
    <property type="match status" value="1"/>
</dbReference>
<proteinExistence type="inferred from homology"/>
<reference evidence="8 9" key="1">
    <citation type="submission" date="2020-08" db="EMBL/GenBank/DDBJ databases">
        <title>Genomic Encyclopedia of Type Strains, Phase IV (KMG-IV): sequencing the most valuable type-strain genomes for metagenomic binning, comparative biology and taxonomic classification.</title>
        <authorList>
            <person name="Goeker M."/>
        </authorList>
    </citation>
    <scope>NUCLEOTIDE SEQUENCE [LARGE SCALE GENOMIC DNA]</scope>
    <source>
        <strain evidence="8 9">DSM 25622</strain>
    </source>
</reference>
<dbReference type="InterPro" id="IPR004107">
    <property type="entry name" value="Integrase_SAM-like_N"/>
</dbReference>
<dbReference type="GO" id="GO:0003677">
    <property type="term" value="F:DNA binding"/>
    <property type="evidence" value="ECO:0007669"/>
    <property type="project" value="UniProtKB-UniRule"/>
</dbReference>
<dbReference type="PANTHER" id="PTHR30349">
    <property type="entry name" value="PHAGE INTEGRASE-RELATED"/>
    <property type="match status" value="1"/>
</dbReference>
<comment type="caution">
    <text evidence="8">The sequence shown here is derived from an EMBL/GenBank/DDBJ whole genome shotgun (WGS) entry which is preliminary data.</text>
</comment>
<evidence type="ECO:0000313" key="9">
    <source>
        <dbReference type="Proteomes" id="UP000580654"/>
    </source>
</evidence>
<accession>A0A840Y9M7</accession>
<organism evidence="8 9">
    <name type="scientific">Muricoccus pecuniae</name>
    <dbReference type="NCBI Taxonomy" id="693023"/>
    <lineage>
        <taxon>Bacteria</taxon>
        <taxon>Pseudomonadati</taxon>
        <taxon>Pseudomonadota</taxon>
        <taxon>Alphaproteobacteria</taxon>
        <taxon>Acetobacterales</taxon>
        <taxon>Roseomonadaceae</taxon>
        <taxon>Muricoccus</taxon>
    </lineage>
</organism>
<evidence type="ECO:0000256" key="2">
    <source>
        <dbReference type="ARBA" id="ARBA00022908"/>
    </source>
</evidence>
<dbReference type="InterPro" id="IPR010998">
    <property type="entry name" value="Integrase_recombinase_N"/>
</dbReference>
<feature type="domain" description="Core-binding (CB)" evidence="7">
    <location>
        <begin position="7"/>
        <end position="88"/>
    </location>
</feature>
<evidence type="ECO:0000313" key="8">
    <source>
        <dbReference type="EMBL" id="MBB5696630.1"/>
    </source>
</evidence>
<dbReference type="GO" id="GO:0015074">
    <property type="term" value="P:DNA integration"/>
    <property type="evidence" value="ECO:0007669"/>
    <property type="project" value="UniProtKB-KW"/>
</dbReference>
<keyword evidence="4" id="KW-0233">DNA recombination</keyword>
<dbReference type="PROSITE" id="PS51898">
    <property type="entry name" value="TYR_RECOMBINASE"/>
    <property type="match status" value="1"/>
</dbReference>
<evidence type="ECO:0000256" key="3">
    <source>
        <dbReference type="ARBA" id="ARBA00023125"/>
    </source>
</evidence>
<dbReference type="RefSeq" id="WP_184522224.1">
    <property type="nucleotide sequence ID" value="NZ_JACIJD010000070.1"/>
</dbReference>
<comment type="similarity">
    <text evidence="1">Belongs to the 'phage' integrase family.</text>
</comment>
<dbReference type="EMBL" id="JACIJD010000070">
    <property type="protein sequence ID" value="MBB5696630.1"/>
    <property type="molecule type" value="Genomic_DNA"/>
</dbReference>
<evidence type="ECO:0000259" key="6">
    <source>
        <dbReference type="PROSITE" id="PS51898"/>
    </source>
</evidence>
<dbReference type="InterPro" id="IPR044068">
    <property type="entry name" value="CB"/>
</dbReference>
<evidence type="ECO:0000256" key="5">
    <source>
        <dbReference type="PROSITE-ProRule" id="PRU01248"/>
    </source>
</evidence>
<keyword evidence="9" id="KW-1185">Reference proteome</keyword>
<dbReference type="GO" id="GO:0006310">
    <property type="term" value="P:DNA recombination"/>
    <property type="evidence" value="ECO:0007669"/>
    <property type="project" value="UniProtKB-KW"/>
</dbReference>
<dbReference type="Proteomes" id="UP000580654">
    <property type="component" value="Unassembled WGS sequence"/>
</dbReference>
<dbReference type="PANTHER" id="PTHR30349:SF64">
    <property type="entry name" value="PROPHAGE INTEGRASE INTD-RELATED"/>
    <property type="match status" value="1"/>
</dbReference>
<protein>
    <submittedName>
        <fullName evidence="8">Site-specific recombinase XerD</fullName>
    </submittedName>
</protein>
<dbReference type="Gene3D" id="1.10.443.10">
    <property type="entry name" value="Intergrase catalytic core"/>
    <property type="match status" value="1"/>
</dbReference>
<evidence type="ECO:0000256" key="4">
    <source>
        <dbReference type="ARBA" id="ARBA00023172"/>
    </source>
</evidence>
<dbReference type="InterPro" id="IPR002104">
    <property type="entry name" value="Integrase_catalytic"/>
</dbReference>
<keyword evidence="3 5" id="KW-0238">DNA-binding</keyword>
<dbReference type="Pfam" id="PF00589">
    <property type="entry name" value="Phage_integrase"/>
    <property type="match status" value="1"/>
</dbReference>
<dbReference type="Gene3D" id="1.10.150.130">
    <property type="match status" value="1"/>
</dbReference>
<dbReference type="AlphaFoldDB" id="A0A840Y9M7"/>
<gene>
    <name evidence="8" type="ORF">FHS87_004704</name>
</gene>
<dbReference type="InterPro" id="IPR011010">
    <property type="entry name" value="DNA_brk_join_enz"/>
</dbReference>
<sequence length="307" mass="33566">MPHLPPATSGSLRERFVADMAVRGFTDKTCKDYLRTVAGFAAFLERSPGTATAEDIRQFQIRQSEQGMNAPAMNSTVAALRFFFNHTLDRPDLARKLIRLRYPRKLPVVLSPDEAARLIAATTCLKHRAALSVAYGAGLRVAEVASLKVSDIDSRRMLIAVERGKGGRGRHALLSPALLALLRAWWQEGRREGVMRPGGWLFPGQDPARPITTRQLGRVVEAAAVAADLTKHVSPHTLRHSFATHLLEDGVDIRVIQALLGHAKLDNTALYTRVATRTVRTVTSPLDRVMARIEPRETMGSGAGSGG</sequence>
<evidence type="ECO:0000259" key="7">
    <source>
        <dbReference type="PROSITE" id="PS51900"/>
    </source>
</evidence>